<feature type="non-terminal residue" evidence="3">
    <location>
        <position position="1"/>
    </location>
</feature>
<dbReference type="PANTHER" id="PTHR21534:SF0">
    <property type="entry name" value="KATANIN-INTERACTING PROTEIN"/>
    <property type="match status" value="1"/>
</dbReference>
<feature type="domain" description="KATNIP" evidence="2">
    <location>
        <begin position="939"/>
        <end position="1091"/>
    </location>
</feature>
<feature type="compositionally biased region" description="Polar residues" evidence="1">
    <location>
        <begin position="700"/>
        <end position="718"/>
    </location>
</feature>
<reference evidence="3 4" key="1">
    <citation type="submission" date="2019-09" db="EMBL/GenBank/DDBJ databases">
        <title>Bird 10,000 Genomes (B10K) Project - Family phase.</title>
        <authorList>
            <person name="Zhang G."/>
        </authorList>
    </citation>
    <scope>NUCLEOTIDE SEQUENCE [LARGE SCALE GENOMIC DNA]</scope>
    <source>
        <strain evidence="3">B10K-DU-002-03</strain>
        <tissue evidence="3">Muscle</tissue>
    </source>
</reference>
<proteinExistence type="predicted"/>
<dbReference type="InterPro" id="IPR026704">
    <property type="entry name" value="KATNIP"/>
</dbReference>
<feature type="region of interest" description="Disordered" evidence="1">
    <location>
        <begin position="755"/>
        <end position="776"/>
    </location>
</feature>
<feature type="non-terminal residue" evidence="3">
    <location>
        <position position="1573"/>
    </location>
</feature>
<dbReference type="InterPro" id="IPR027859">
    <property type="entry name" value="KATNIP_dom"/>
</dbReference>
<dbReference type="PANTHER" id="PTHR21534">
    <property type="entry name" value="KATANIN-INTERACTING PROTEIN"/>
    <property type="match status" value="1"/>
</dbReference>
<evidence type="ECO:0000259" key="2">
    <source>
        <dbReference type="Pfam" id="PF14652"/>
    </source>
</evidence>
<feature type="compositionally biased region" description="Basic and acidic residues" evidence="1">
    <location>
        <begin position="1113"/>
        <end position="1130"/>
    </location>
</feature>
<feature type="compositionally biased region" description="Polar residues" evidence="1">
    <location>
        <begin position="762"/>
        <end position="776"/>
    </location>
</feature>
<feature type="region of interest" description="Disordered" evidence="1">
    <location>
        <begin position="1108"/>
        <end position="1130"/>
    </location>
</feature>
<feature type="compositionally biased region" description="Basic and acidic residues" evidence="1">
    <location>
        <begin position="206"/>
        <end position="216"/>
    </location>
</feature>
<name>A0A7L1D5D1_9PASS</name>
<accession>A0A7L1D5D1</accession>
<feature type="region of interest" description="Disordered" evidence="1">
    <location>
        <begin position="700"/>
        <end position="721"/>
    </location>
</feature>
<feature type="region of interest" description="Disordered" evidence="1">
    <location>
        <begin position="55"/>
        <end position="79"/>
    </location>
</feature>
<feature type="domain" description="KATNIP" evidence="2">
    <location>
        <begin position="1169"/>
        <end position="1488"/>
    </location>
</feature>
<gene>
    <name evidence="3" type="ORF">SERLUN_R10798</name>
</gene>
<feature type="compositionally biased region" description="Low complexity" evidence="1">
    <location>
        <begin position="182"/>
        <end position="196"/>
    </location>
</feature>
<comment type="caution">
    <text evidence="3">The sequence shown here is derived from an EMBL/GenBank/DDBJ whole genome shotgun (WGS) entry which is preliminary data.</text>
</comment>
<dbReference type="Proteomes" id="UP000553648">
    <property type="component" value="Unassembled WGS sequence"/>
</dbReference>
<keyword evidence="4" id="KW-1185">Reference proteome</keyword>
<dbReference type="OrthoDB" id="304622at2759"/>
<feature type="region of interest" description="Disordered" evidence="1">
    <location>
        <begin position="159"/>
        <end position="225"/>
    </location>
</feature>
<sequence length="1573" mass="177526">MVTDFDEKHDEYLISLQQRNRLLERLRRKDPLQAKLEQLEQGFSLYVNGANSELRNHRRKTNSQSCLRNETKATRTNVSQVEDGELAECSTQTAPGKTQRRSWLQKTVAIKTERGDKLYIKPSLEYSEDFEPYESLSVETDGDDAPQDSQELGSSLKCSVEEEGMEEDSLSDDCDSVEENVFSEPSPTEEATSSFEDLQFHGSRSLQKEASEHQDAGRCSGLDSDGLTELEFNQDQSKVKPVRILSAKRKDNAELYIPVKPVGAKNKVARPLSAEFLHQERHEGICFRPLSRPERLLSATRKSLCEEDPGPSVSAVVQAMQIENEALQADLQRQAVSTSPQKMKSSVSSLFSSMTDPPEKSQTRTVVTKAVERICPFGSRQKKKLLKIFLEPESLSTCGNDRSLADDKVEVDSMLREKMTTSVEAHDAIYVTMELLSNWGNPVNVGLSQVEFFDLHNEKIFVSPHDVDIRNADNPGDLCCLVNKNLNENLLWMCPFHPPVQLYFVIRNLTRSRGFGISKIKIWNYNTTTPSDLDVGAKKVKIYVDENLIFDGELGRASGDLLADHSTTIDLTDHKQDISASPSSERKEINAPAVTGRKADLHFKCSESNSTSLSWKSLPEEDLEHKMNSISFTKKNLSELEDDLKALPSQVCIKDAKENSAEPAVTEHTQSDDELPLSEQMEKLTGRKLSDSTAAIPSWLQSSSQVTEDNKVTPSKQKPSWLATERNLSSRFQTQSDGIMKNFSDLTNEDVKCQRNELGRPSSRNASGDESSQMLTRKNGDVGLDILEQLSNRNCCSSQYPTSGRRSVRCAKKLGLNTIDNLGDDSALKDEDFSIKDKATSRAKWCSEQEHTLQESWNSLVKFNYSHRGRISNMDFQGDIFDEFLHQQKINRAGEYQQMRKEGLQTLPKRQEEENPVEAYDGNDFKIPVLPYGQHLVIDIRTTWGDRHYVGLNGIEVFSSKGEPVQIAKITAEPPDINILPSYGNDPRIITNLMDGVNRTQDDMHLWLAPFTPGKPHFIFIDFVNPCQVAMIRVWNYNKSRIHSFRGVKDIVMLLDEQCIFKGEIVKASGTLAGAPEHFGDTILFTTDDDILEAIYCYDETYDGDMENGSSLRYEEELKRPTTADREGDERPFTQAGLRIEEQQAQEPDSLSECTPKEMGIFTGKCLQLNFTMTWGDSHYLGLTGLEVIGKNGHALKITTEQISASPQDLNDLPEYTGDSRTLEKLIDGTNITVEDDHMWLIPFSFGEDHLLTIHFDKTESIAGLRFWNYNKSPEDTYRGAKVVHVLLDGHSISPPEGFLIRKGPGNCHFDFAQEILFLDYLQPQPTNKVHRRTGSKRMEQASMDYEAPLMPCGFVFQFQLLTSWGDPYYIGLNGLELFNENGDPILLSENNIAAFPDSVNILEDVSGDIRTPDKLIDRVNDTTDGRHMWLAPILPGLVNRVYVIFDVPTTVSMIKLWNYAKTPQRGVKEFGLLVDDLLVYNGILDMVTHVLSGILPTCNPMVPYHTILFTDDEKICRQEKRTAISNHVGDQDVRMMNENEIVTNSKKKQIVADPALRPKTCMCEKGLQRRKR</sequence>
<evidence type="ECO:0000256" key="1">
    <source>
        <dbReference type="SAM" id="MobiDB-lite"/>
    </source>
</evidence>
<feature type="compositionally biased region" description="Polar residues" evidence="1">
    <location>
        <begin position="62"/>
        <end position="79"/>
    </location>
</feature>
<dbReference type="Pfam" id="PF14652">
    <property type="entry name" value="DUF4457"/>
    <property type="match status" value="3"/>
</dbReference>
<evidence type="ECO:0000313" key="4">
    <source>
        <dbReference type="Proteomes" id="UP000553648"/>
    </source>
</evidence>
<feature type="compositionally biased region" description="Acidic residues" evidence="1">
    <location>
        <begin position="161"/>
        <end position="178"/>
    </location>
</feature>
<protein>
    <submittedName>
        <fullName evidence="3">K0556 protein</fullName>
    </submittedName>
</protein>
<feature type="region of interest" description="Disordered" evidence="1">
    <location>
        <begin position="658"/>
        <end position="677"/>
    </location>
</feature>
<organism evidence="3 4">
    <name type="scientific">Serilophus lunatus</name>
    <name type="common">silver-breasted broadbill</name>
    <dbReference type="NCBI Taxonomy" id="239386"/>
    <lineage>
        <taxon>Eukaryota</taxon>
        <taxon>Metazoa</taxon>
        <taxon>Chordata</taxon>
        <taxon>Craniata</taxon>
        <taxon>Vertebrata</taxon>
        <taxon>Euteleostomi</taxon>
        <taxon>Archelosauria</taxon>
        <taxon>Archosauria</taxon>
        <taxon>Dinosauria</taxon>
        <taxon>Saurischia</taxon>
        <taxon>Theropoda</taxon>
        <taxon>Coelurosauria</taxon>
        <taxon>Aves</taxon>
        <taxon>Neognathae</taxon>
        <taxon>Neoaves</taxon>
        <taxon>Telluraves</taxon>
        <taxon>Australaves</taxon>
        <taxon>Passeriformes</taxon>
        <taxon>Eurylaimidae</taxon>
        <taxon>Serilophus</taxon>
    </lineage>
</organism>
<feature type="domain" description="KATNIP" evidence="2">
    <location>
        <begin position="428"/>
        <end position="555"/>
    </location>
</feature>
<dbReference type="EMBL" id="VXBA01003135">
    <property type="protein sequence ID" value="NXM72100.1"/>
    <property type="molecule type" value="Genomic_DNA"/>
</dbReference>
<evidence type="ECO:0000313" key="3">
    <source>
        <dbReference type="EMBL" id="NXM72100.1"/>
    </source>
</evidence>